<feature type="transmembrane region" description="Helical" evidence="6">
    <location>
        <begin position="88"/>
        <end position="107"/>
    </location>
</feature>
<dbReference type="PROSITE" id="PS50850">
    <property type="entry name" value="MFS"/>
    <property type="match status" value="1"/>
</dbReference>
<reference evidence="9" key="1">
    <citation type="submission" date="2018-05" db="EMBL/GenBank/DDBJ databases">
        <authorList>
            <person name="Cea G.-C."/>
            <person name="William W."/>
        </authorList>
    </citation>
    <scope>NUCLEOTIDE SEQUENCE [LARGE SCALE GENOMIC DNA]</scope>
    <source>
        <strain evidence="9">DB21MT 5</strain>
    </source>
</reference>
<keyword evidence="5 6" id="KW-0472">Membrane</keyword>
<dbReference type="KEGG" id="mya:MORIYA_2375"/>
<dbReference type="Gene3D" id="1.20.1250.20">
    <property type="entry name" value="MFS general substrate transporter like domains"/>
    <property type="match status" value="1"/>
</dbReference>
<feature type="transmembrane region" description="Helical" evidence="6">
    <location>
        <begin position="49"/>
        <end position="67"/>
    </location>
</feature>
<dbReference type="InterPro" id="IPR024371">
    <property type="entry name" value="AcetylCoA_trans_1-like"/>
</dbReference>
<organism evidence="8 9">
    <name type="scientific">Moritella yayanosii</name>
    <dbReference type="NCBI Taxonomy" id="69539"/>
    <lineage>
        <taxon>Bacteria</taxon>
        <taxon>Pseudomonadati</taxon>
        <taxon>Pseudomonadota</taxon>
        <taxon>Gammaproteobacteria</taxon>
        <taxon>Alteromonadales</taxon>
        <taxon>Moritellaceae</taxon>
        <taxon>Moritella</taxon>
    </lineage>
</organism>
<keyword evidence="9" id="KW-1185">Reference proteome</keyword>
<dbReference type="InterPro" id="IPR004752">
    <property type="entry name" value="AmpG_permease/AT-1"/>
</dbReference>
<dbReference type="PANTHER" id="PTHR12778:SF10">
    <property type="entry name" value="MAJOR FACILITATOR SUPERFAMILY DOMAIN-CONTAINING PROTEIN 3"/>
    <property type="match status" value="1"/>
</dbReference>
<dbReference type="GO" id="GO:0008521">
    <property type="term" value="F:acetyl-CoA transmembrane transporter activity"/>
    <property type="evidence" value="ECO:0007669"/>
    <property type="project" value="InterPro"/>
</dbReference>
<dbReference type="Proteomes" id="UP000250163">
    <property type="component" value="Chromosome MORIYA"/>
</dbReference>
<evidence type="ECO:0000256" key="5">
    <source>
        <dbReference type="ARBA" id="ARBA00023136"/>
    </source>
</evidence>
<evidence type="ECO:0000256" key="4">
    <source>
        <dbReference type="ARBA" id="ARBA00022989"/>
    </source>
</evidence>
<evidence type="ECO:0000313" key="8">
    <source>
        <dbReference type="EMBL" id="SQD78851.1"/>
    </source>
</evidence>
<feature type="transmembrane region" description="Helical" evidence="6">
    <location>
        <begin position="326"/>
        <end position="348"/>
    </location>
</feature>
<dbReference type="PANTHER" id="PTHR12778">
    <property type="entry name" value="SOLUTE CARRIER FAMILY 33 ACETYL-COA TRANSPORTER -RELATED"/>
    <property type="match status" value="1"/>
</dbReference>
<evidence type="ECO:0000256" key="2">
    <source>
        <dbReference type="ARBA" id="ARBA00022448"/>
    </source>
</evidence>
<comment type="subcellular location">
    <subcellularLocation>
        <location evidence="1">Membrane</location>
        <topology evidence="1">Multi-pass membrane protein</topology>
    </subcellularLocation>
</comment>
<feature type="domain" description="Major facilitator superfamily (MFS) profile" evidence="7">
    <location>
        <begin position="15"/>
        <end position="450"/>
    </location>
</feature>
<evidence type="ECO:0000259" key="7">
    <source>
        <dbReference type="PROSITE" id="PS50850"/>
    </source>
</evidence>
<feature type="transmembrane region" description="Helical" evidence="6">
    <location>
        <begin position="397"/>
        <end position="418"/>
    </location>
</feature>
<dbReference type="NCBIfam" id="TIGR00901">
    <property type="entry name" value="2A0125"/>
    <property type="match status" value="1"/>
</dbReference>
<feature type="transmembrane region" description="Helical" evidence="6">
    <location>
        <begin position="247"/>
        <end position="267"/>
    </location>
</feature>
<proteinExistence type="predicted"/>
<feature type="transmembrane region" description="Helical" evidence="6">
    <location>
        <begin position="188"/>
        <end position="207"/>
    </location>
</feature>
<dbReference type="AlphaFoldDB" id="A0A330LS91"/>
<evidence type="ECO:0000256" key="1">
    <source>
        <dbReference type="ARBA" id="ARBA00004141"/>
    </source>
</evidence>
<protein>
    <submittedName>
        <fullName evidence="8">AmpG permease</fullName>
    </submittedName>
</protein>
<dbReference type="RefSeq" id="WP_408632083.1">
    <property type="nucleotide sequence ID" value="NZ_LS483250.1"/>
</dbReference>
<evidence type="ECO:0000256" key="3">
    <source>
        <dbReference type="ARBA" id="ARBA00022692"/>
    </source>
</evidence>
<feature type="transmembrane region" description="Helical" evidence="6">
    <location>
        <begin position="16"/>
        <end position="37"/>
    </location>
</feature>
<feature type="transmembrane region" description="Helical" evidence="6">
    <location>
        <begin position="360"/>
        <end position="385"/>
    </location>
</feature>
<feature type="transmembrane region" description="Helical" evidence="6">
    <location>
        <begin position="158"/>
        <end position="176"/>
    </location>
</feature>
<sequence length="459" mass="50478">MPTILQTLSIYLNPRVLFMGLFGFSSGLPLLLVFSTLSFWLREAGVERASIGFFSWIALTYSFKWAWSPLIDQFQLPWLHNKLGRRRSWLLFTQIMIMAMLMIMATQDPQQSVILFIIASLGLAIFSATQDVVIDAFRIESADTHLQGAMAATYMTGYRLAMIVAGAGSLAIAAFYDNSAVYNAAAWQFAYACMALFMLFGVLATLLSKEPIAKHQIQAVHNVREFLITGIVNPLTDLFQRYGKTCLLLLGIVITYRISDIVMGIMANPFYVDMGYSKAEVAAISKVFGVIMTLIGAGLGGLLVSGFGLLSILLLGGVLSALTNVLFHWMAGSMATSQLMTVLALMLPETWLQTQDPAQLLLTLVISADNLSAGIATCAFVVFLSRLTNTQFTATQYALFSSIMVLLPKFIAGFSGVIVDSWDYSAFFIGTAVLGIIPVVFILVLMYLQTTKRFKWIKS</sequence>
<dbReference type="SUPFAM" id="SSF103473">
    <property type="entry name" value="MFS general substrate transporter"/>
    <property type="match status" value="1"/>
</dbReference>
<dbReference type="EMBL" id="LS483250">
    <property type="protein sequence ID" value="SQD78851.1"/>
    <property type="molecule type" value="Genomic_DNA"/>
</dbReference>
<dbReference type="InterPro" id="IPR020846">
    <property type="entry name" value="MFS_dom"/>
</dbReference>
<gene>
    <name evidence="8" type="ORF">MORIYA_2375</name>
</gene>
<keyword evidence="3 6" id="KW-0812">Transmembrane</keyword>
<keyword evidence="2" id="KW-0813">Transport</keyword>
<dbReference type="GO" id="GO:0035348">
    <property type="term" value="P:acetyl-CoA transmembrane transport"/>
    <property type="evidence" value="ECO:0007669"/>
    <property type="project" value="InterPro"/>
</dbReference>
<feature type="transmembrane region" description="Helical" evidence="6">
    <location>
        <begin position="424"/>
        <end position="448"/>
    </location>
</feature>
<dbReference type="InterPro" id="IPR036259">
    <property type="entry name" value="MFS_trans_sf"/>
</dbReference>
<dbReference type="Pfam" id="PF13000">
    <property type="entry name" value="Acatn"/>
    <property type="match status" value="1"/>
</dbReference>
<feature type="transmembrane region" description="Helical" evidence="6">
    <location>
        <begin position="113"/>
        <end position="137"/>
    </location>
</feature>
<evidence type="ECO:0000313" key="9">
    <source>
        <dbReference type="Proteomes" id="UP000250163"/>
    </source>
</evidence>
<accession>A0A330LS91</accession>
<evidence type="ECO:0000256" key="6">
    <source>
        <dbReference type="SAM" id="Phobius"/>
    </source>
</evidence>
<keyword evidence="4 6" id="KW-1133">Transmembrane helix</keyword>
<dbReference type="GO" id="GO:0016020">
    <property type="term" value="C:membrane"/>
    <property type="evidence" value="ECO:0007669"/>
    <property type="project" value="UniProtKB-SubCell"/>
</dbReference>
<name>A0A330LS91_9GAMM</name>
<feature type="transmembrane region" description="Helical" evidence="6">
    <location>
        <begin position="287"/>
        <end position="314"/>
    </location>
</feature>